<dbReference type="InterPro" id="IPR003960">
    <property type="entry name" value="ATPase_AAA_CS"/>
</dbReference>
<dbReference type="PANTHER" id="PTHR23076:SF97">
    <property type="entry name" value="ATP-DEPENDENT ZINC METALLOPROTEASE YME1L1"/>
    <property type="match status" value="1"/>
</dbReference>
<feature type="binding site" evidence="15">
    <location>
        <position position="518"/>
    </location>
    <ligand>
        <name>Zn(2+)</name>
        <dbReference type="ChEBI" id="CHEBI:29105"/>
        <note>catalytic</note>
    </ligand>
</feature>
<feature type="binding site" evidence="15">
    <location>
        <begin position="221"/>
        <end position="228"/>
    </location>
    <ligand>
        <name>ATP</name>
        <dbReference type="ChEBI" id="CHEBI:30616"/>
    </ligand>
</feature>
<dbReference type="GO" id="GO:0016887">
    <property type="term" value="F:ATP hydrolysis activity"/>
    <property type="evidence" value="ECO:0007669"/>
    <property type="project" value="UniProtKB-UniRule"/>
</dbReference>
<dbReference type="Proteomes" id="UP000306416">
    <property type="component" value="Unassembled WGS sequence"/>
</dbReference>
<organism evidence="18 19">
    <name type="scientific">Geomonas terrae</name>
    <dbReference type="NCBI Taxonomy" id="2562681"/>
    <lineage>
        <taxon>Bacteria</taxon>
        <taxon>Pseudomonadati</taxon>
        <taxon>Thermodesulfobacteriota</taxon>
        <taxon>Desulfuromonadia</taxon>
        <taxon>Geobacterales</taxon>
        <taxon>Geobacteraceae</taxon>
        <taxon>Geomonas</taxon>
    </lineage>
</organism>
<dbReference type="InterPro" id="IPR041569">
    <property type="entry name" value="AAA_lid_3"/>
</dbReference>
<protein>
    <recommendedName>
        <fullName evidence="15">ATP-dependent zinc metalloprotease FtsH</fullName>
        <ecNumber evidence="15">3.4.24.-</ecNumber>
    </recommendedName>
</protein>
<comment type="subcellular location">
    <subcellularLocation>
        <location evidence="15">Cell membrane</location>
        <topology evidence="15">Multi-pass membrane protein</topology>
        <orientation evidence="15">Cytoplasmic side</orientation>
    </subcellularLocation>
    <subcellularLocation>
        <location evidence="1">Membrane</location>
    </subcellularLocation>
</comment>
<dbReference type="FunFam" id="1.20.58.760:FF:000001">
    <property type="entry name" value="ATP-dependent zinc metalloprotease FtsH"/>
    <property type="match status" value="1"/>
</dbReference>
<dbReference type="Gene3D" id="3.30.720.210">
    <property type="match status" value="1"/>
</dbReference>
<dbReference type="InterPro" id="IPR003959">
    <property type="entry name" value="ATPase_AAA_core"/>
</dbReference>
<feature type="binding site" evidence="15">
    <location>
        <position position="446"/>
    </location>
    <ligand>
        <name>Zn(2+)</name>
        <dbReference type="ChEBI" id="CHEBI:29105"/>
        <note>catalytic</note>
    </ligand>
</feature>
<evidence type="ECO:0000313" key="18">
    <source>
        <dbReference type="EMBL" id="TGU72123.1"/>
    </source>
</evidence>
<dbReference type="AlphaFoldDB" id="A0A4S1CFL5"/>
<dbReference type="SUPFAM" id="SSF140990">
    <property type="entry name" value="FtsH protease domain-like"/>
    <property type="match status" value="1"/>
</dbReference>
<dbReference type="Gene3D" id="1.10.8.60">
    <property type="match status" value="1"/>
</dbReference>
<feature type="domain" description="AAA+ ATPase" evidence="17">
    <location>
        <begin position="213"/>
        <end position="352"/>
    </location>
</feature>
<feature type="binding site" evidence="15">
    <location>
        <position position="442"/>
    </location>
    <ligand>
        <name>Zn(2+)</name>
        <dbReference type="ChEBI" id="CHEBI:29105"/>
        <note>catalytic</note>
    </ligand>
</feature>
<dbReference type="Pfam" id="PF01434">
    <property type="entry name" value="Peptidase_M41"/>
    <property type="match status" value="1"/>
</dbReference>
<feature type="transmembrane region" description="Helical" evidence="15">
    <location>
        <begin position="15"/>
        <end position="33"/>
    </location>
</feature>
<dbReference type="InterPro" id="IPR027417">
    <property type="entry name" value="P-loop_NTPase"/>
</dbReference>
<dbReference type="Pfam" id="PF00004">
    <property type="entry name" value="AAA"/>
    <property type="match status" value="1"/>
</dbReference>
<dbReference type="Pfam" id="PF06480">
    <property type="entry name" value="FtsH_ext"/>
    <property type="match status" value="1"/>
</dbReference>
<dbReference type="PROSITE" id="PS00674">
    <property type="entry name" value="AAA"/>
    <property type="match status" value="1"/>
</dbReference>
<evidence type="ECO:0000256" key="14">
    <source>
        <dbReference type="ARBA" id="ARBA00061570"/>
    </source>
</evidence>
<dbReference type="SUPFAM" id="SSF52540">
    <property type="entry name" value="P-loop containing nucleoside triphosphate hydrolases"/>
    <property type="match status" value="1"/>
</dbReference>
<dbReference type="GO" id="GO:0008270">
    <property type="term" value="F:zinc ion binding"/>
    <property type="evidence" value="ECO:0007669"/>
    <property type="project" value="UniProtKB-UniRule"/>
</dbReference>
<dbReference type="FunFam" id="3.40.50.300:FF:000001">
    <property type="entry name" value="ATP-dependent zinc metalloprotease FtsH"/>
    <property type="match status" value="1"/>
</dbReference>
<accession>A0A4S1CFL5</accession>
<dbReference type="FunFam" id="1.10.8.60:FF:000001">
    <property type="entry name" value="ATP-dependent zinc metalloprotease FtsH"/>
    <property type="match status" value="1"/>
</dbReference>
<evidence type="ECO:0000256" key="6">
    <source>
        <dbReference type="ARBA" id="ARBA00022723"/>
    </source>
</evidence>
<comment type="caution">
    <text evidence="18">The sequence shown here is derived from an EMBL/GenBank/DDBJ whole genome shotgun (WGS) entry which is preliminary data.</text>
</comment>
<dbReference type="GO" id="GO:0004176">
    <property type="term" value="F:ATP-dependent peptidase activity"/>
    <property type="evidence" value="ECO:0007669"/>
    <property type="project" value="InterPro"/>
</dbReference>
<evidence type="ECO:0000256" key="4">
    <source>
        <dbReference type="ARBA" id="ARBA00022670"/>
    </source>
</evidence>
<dbReference type="Gene3D" id="1.20.58.760">
    <property type="entry name" value="Peptidase M41"/>
    <property type="match status" value="1"/>
</dbReference>
<evidence type="ECO:0000256" key="2">
    <source>
        <dbReference type="ARBA" id="ARBA00010044"/>
    </source>
</evidence>
<proteinExistence type="inferred from homology"/>
<dbReference type="PANTHER" id="PTHR23076">
    <property type="entry name" value="METALLOPROTEASE M41 FTSH"/>
    <property type="match status" value="1"/>
</dbReference>
<keyword evidence="5 15" id="KW-0812">Transmembrane</keyword>
<dbReference type="RefSeq" id="WP_135869612.1">
    <property type="nucleotide sequence ID" value="NZ_SRSC01000002.1"/>
</dbReference>
<keyword evidence="10 15" id="KW-0067">ATP-binding</keyword>
<feature type="active site" evidence="15">
    <location>
        <position position="443"/>
    </location>
</feature>
<dbReference type="GO" id="GO:0005524">
    <property type="term" value="F:ATP binding"/>
    <property type="evidence" value="ECO:0007669"/>
    <property type="project" value="UniProtKB-UniRule"/>
</dbReference>
<dbReference type="CDD" id="cd19501">
    <property type="entry name" value="RecA-like_FtsH"/>
    <property type="match status" value="1"/>
</dbReference>
<dbReference type="HAMAP" id="MF_01458">
    <property type="entry name" value="FtsH"/>
    <property type="match status" value="1"/>
</dbReference>
<dbReference type="InterPro" id="IPR011546">
    <property type="entry name" value="Pept_M41_FtsH_extracell"/>
</dbReference>
<dbReference type="GO" id="GO:0004222">
    <property type="term" value="F:metalloendopeptidase activity"/>
    <property type="evidence" value="ECO:0007669"/>
    <property type="project" value="InterPro"/>
</dbReference>
<name>A0A4S1CFL5_9BACT</name>
<dbReference type="InterPro" id="IPR005936">
    <property type="entry name" value="FtsH"/>
</dbReference>
<comment type="cofactor">
    <cofactor evidence="15">
        <name>Zn(2+)</name>
        <dbReference type="ChEBI" id="CHEBI:29105"/>
    </cofactor>
    <text evidence="15">Binds 1 zinc ion per subunit.</text>
</comment>
<dbReference type="GO" id="GO:0030163">
    <property type="term" value="P:protein catabolic process"/>
    <property type="evidence" value="ECO:0007669"/>
    <property type="project" value="UniProtKB-UniRule"/>
</dbReference>
<dbReference type="Gene3D" id="3.40.50.300">
    <property type="entry name" value="P-loop containing nucleotide triphosphate hydrolases"/>
    <property type="match status" value="1"/>
</dbReference>
<dbReference type="EC" id="3.4.24.-" evidence="15"/>
<comment type="similarity">
    <text evidence="2 15">In the C-terminal section; belongs to the peptidase M41 family.</text>
</comment>
<keyword evidence="11 15" id="KW-1133">Transmembrane helix</keyword>
<comment type="similarity">
    <text evidence="16">Belongs to the AAA ATPase family.</text>
</comment>
<keyword evidence="12 15" id="KW-0482">Metalloprotease</keyword>
<keyword evidence="8 15" id="KW-0378">Hydrolase</keyword>
<evidence type="ECO:0000256" key="16">
    <source>
        <dbReference type="RuleBase" id="RU003651"/>
    </source>
</evidence>
<evidence type="ECO:0000256" key="5">
    <source>
        <dbReference type="ARBA" id="ARBA00022692"/>
    </source>
</evidence>
<evidence type="ECO:0000256" key="10">
    <source>
        <dbReference type="ARBA" id="ARBA00022840"/>
    </source>
</evidence>
<evidence type="ECO:0000256" key="9">
    <source>
        <dbReference type="ARBA" id="ARBA00022833"/>
    </source>
</evidence>
<dbReference type="InterPro" id="IPR000642">
    <property type="entry name" value="Peptidase_M41"/>
</dbReference>
<comment type="function">
    <text evidence="15">Acts as a processive, ATP-dependent zinc metallopeptidase for both cytoplasmic and membrane proteins. Plays a role in the quality control of integral membrane proteins.</text>
</comment>
<keyword evidence="6 15" id="KW-0479">Metal-binding</keyword>
<keyword evidence="19" id="KW-1185">Reference proteome</keyword>
<evidence type="ECO:0000256" key="1">
    <source>
        <dbReference type="ARBA" id="ARBA00004370"/>
    </source>
</evidence>
<evidence type="ECO:0000256" key="15">
    <source>
        <dbReference type="HAMAP-Rule" id="MF_01458"/>
    </source>
</evidence>
<keyword evidence="13 15" id="KW-0472">Membrane</keyword>
<evidence type="ECO:0000256" key="8">
    <source>
        <dbReference type="ARBA" id="ARBA00022801"/>
    </source>
</evidence>
<dbReference type="GO" id="GO:0005886">
    <property type="term" value="C:plasma membrane"/>
    <property type="evidence" value="ECO:0007669"/>
    <property type="project" value="UniProtKB-SubCell"/>
</dbReference>
<evidence type="ECO:0000256" key="3">
    <source>
        <dbReference type="ARBA" id="ARBA00022475"/>
    </source>
</evidence>
<evidence type="ECO:0000256" key="13">
    <source>
        <dbReference type="ARBA" id="ARBA00023136"/>
    </source>
</evidence>
<reference evidence="18 19" key="1">
    <citation type="submission" date="2019-04" db="EMBL/GenBank/DDBJ databases">
        <title>Geobacter oryzae sp. nov., ferric-reducing bacteria isolated from paddy soil.</title>
        <authorList>
            <person name="Xu Z."/>
            <person name="Masuda Y."/>
            <person name="Itoh H."/>
            <person name="Senoo K."/>
        </authorList>
    </citation>
    <scope>NUCLEOTIDE SEQUENCE [LARGE SCALE GENOMIC DNA]</scope>
    <source>
        <strain evidence="18 19">Red111</strain>
    </source>
</reference>
<sequence length="628" mass="69171">MNDTKQSLPPDIPNFWKFAPFLLVLLLVSLWSSTSNLNAPLRHTINYSQFVEQLDAGNIKSVTIRKEALSGELRNETSLPLQEGGKPAQVKYFQTTLPTFQGEGLLTLLQEKKVTISIESAEHGAVWQTVLTLLPWLLIIGVWVVILRKNQQIQGGPGGLFTFGASKARLYDVNKPSVTFNDVAGMDSVKLELKETIEFLTDPSRFERIGAKVPKGVLLVGPPGTGKTLIARATAGEAAVPFYSISASEFVEMFVGVGASRVRDMFKKAKSTHPSIIFIDEIDAVGRTRGTGLGGGHDEREQTLNQLLSEMDGFDPHEEVIVMAATNRPDVLDPALLRPGRFDRHIVIDRPGWKERKAILQIHVRGKKLAPDVDLETLAKGTPGMTGADLENLANEAALVALRQGKELVDAHDFSEAKDIILMGSVKELTISDEEKQITAYHEAGHTLVAWELPGADPIYKVSIIPRGMAMGVTQLLPGEDRHYYPRSYLMNRLSISLAGRVAEKMVYAEFSSGAQNDLKDATALAEKMVAQWGMSDKVGPMNLGRGEEHPFLGRELSLPKRYSEEMAWVMDQEIQQIIREAEATATRVLGDRRDTLDALAKALLQEEVLERADVERILRGSSPLQGA</sequence>
<comment type="subunit">
    <text evidence="15">Homohexamer.</text>
</comment>
<feature type="transmembrane region" description="Helical" evidence="15">
    <location>
        <begin position="125"/>
        <end position="146"/>
    </location>
</feature>
<evidence type="ECO:0000256" key="11">
    <source>
        <dbReference type="ARBA" id="ARBA00022989"/>
    </source>
</evidence>
<evidence type="ECO:0000256" key="7">
    <source>
        <dbReference type="ARBA" id="ARBA00022741"/>
    </source>
</evidence>
<keyword evidence="9 15" id="KW-0862">Zinc</keyword>
<keyword evidence="3 15" id="KW-1003">Cell membrane</keyword>
<dbReference type="NCBIfam" id="TIGR01241">
    <property type="entry name" value="FtsH_fam"/>
    <property type="match status" value="1"/>
</dbReference>
<keyword evidence="7 15" id="KW-0547">Nucleotide-binding</keyword>
<evidence type="ECO:0000313" key="19">
    <source>
        <dbReference type="Proteomes" id="UP000306416"/>
    </source>
</evidence>
<gene>
    <name evidence="15" type="primary">ftsH</name>
    <name evidence="18" type="ORF">E4633_07325</name>
</gene>
<evidence type="ECO:0000259" key="17">
    <source>
        <dbReference type="SMART" id="SM00382"/>
    </source>
</evidence>
<evidence type="ECO:0000256" key="12">
    <source>
        <dbReference type="ARBA" id="ARBA00023049"/>
    </source>
</evidence>
<dbReference type="GO" id="GO:0006508">
    <property type="term" value="P:proteolysis"/>
    <property type="evidence" value="ECO:0007669"/>
    <property type="project" value="UniProtKB-KW"/>
</dbReference>
<comment type="similarity">
    <text evidence="14 15">In the central section; belongs to the AAA ATPase family.</text>
</comment>
<dbReference type="InterPro" id="IPR003593">
    <property type="entry name" value="AAA+_ATPase"/>
</dbReference>
<dbReference type="SMART" id="SM00382">
    <property type="entry name" value="AAA"/>
    <property type="match status" value="1"/>
</dbReference>
<dbReference type="Pfam" id="PF17862">
    <property type="entry name" value="AAA_lid_3"/>
    <property type="match status" value="1"/>
</dbReference>
<dbReference type="EMBL" id="SRSC01000002">
    <property type="protein sequence ID" value="TGU72123.1"/>
    <property type="molecule type" value="Genomic_DNA"/>
</dbReference>
<keyword evidence="4 15" id="KW-0645">Protease</keyword>
<dbReference type="InterPro" id="IPR037219">
    <property type="entry name" value="Peptidase_M41-like"/>
</dbReference>